<sequence length="217" mass="23942">MRPHTLSTTSALFPVPVSVTPRGRLIRSGKYVYKPHLNKTCCPQYTIRCHALKFQPSKSHKKVMKKISKFISKGELPKGEDDGEPMDNGMVCEEAGPREPSKVCHSEVKCAAITDIQKELPERADVTEVQKEVADATPTESSGTSRKDPVSVADERTTTAAAPKPGQKLYLTVERKCSLSQLKLRAASEPWPVPEFPSPLVRTRRPSLPSYVDTGES</sequence>
<accession>A0A5J5D5S3</accession>
<evidence type="ECO:0000313" key="3">
    <source>
        <dbReference type="EMBL" id="KAA8590078.1"/>
    </source>
</evidence>
<evidence type="ECO:0000256" key="1">
    <source>
        <dbReference type="SAM" id="MobiDB-lite"/>
    </source>
</evidence>
<keyword evidence="4" id="KW-1185">Reference proteome</keyword>
<dbReference type="EMBL" id="VOFY01000008">
    <property type="protein sequence ID" value="KAA8590078.1"/>
    <property type="molecule type" value="Genomic_DNA"/>
</dbReference>
<feature type="compositionally biased region" description="Basic and acidic residues" evidence="1">
    <location>
        <begin position="125"/>
        <end position="134"/>
    </location>
</feature>
<protein>
    <recommendedName>
        <fullName evidence="2">N-end aminoacyl transferase N-terminal domain-containing protein</fullName>
    </recommendedName>
</protein>
<dbReference type="Proteomes" id="UP000327493">
    <property type="component" value="Chromosome 8"/>
</dbReference>
<dbReference type="PANTHER" id="PTHR21367:SF1">
    <property type="entry name" value="ARGINYL-TRNA--PROTEIN TRANSFERASE 1"/>
    <property type="match status" value="1"/>
</dbReference>
<organism evidence="3 4">
    <name type="scientific">Etheostoma spectabile</name>
    <name type="common">orangethroat darter</name>
    <dbReference type="NCBI Taxonomy" id="54343"/>
    <lineage>
        <taxon>Eukaryota</taxon>
        <taxon>Metazoa</taxon>
        <taxon>Chordata</taxon>
        <taxon>Craniata</taxon>
        <taxon>Vertebrata</taxon>
        <taxon>Euteleostomi</taxon>
        <taxon>Actinopterygii</taxon>
        <taxon>Neopterygii</taxon>
        <taxon>Teleostei</taxon>
        <taxon>Neoteleostei</taxon>
        <taxon>Acanthomorphata</taxon>
        <taxon>Eupercaria</taxon>
        <taxon>Perciformes</taxon>
        <taxon>Percoidei</taxon>
        <taxon>Percidae</taxon>
        <taxon>Etheostomatinae</taxon>
        <taxon>Etheostoma</taxon>
    </lineage>
</organism>
<dbReference type="PANTHER" id="PTHR21367">
    <property type="entry name" value="ARGININE-TRNA-PROTEIN TRANSFERASE 1"/>
    <property type="match status" value="1"/>
</dbReference>
<reference evidence="3 4" key="1">
    <citation type="submission" date="2019-08" db="EMBL/GenBank/DDBJ databases">
        <title>A chromosome-level genome assembly, high-density linkage maps, and genome scans reveal the genomic architecture of hybrid incompatibilities underlying speciation via character displacement in darters (Percidae: Etheostominae).</title>
        <authorList>
            <person name="Moran R.L."/>
            <person name="Catchen J.M."/>
            <person name="Fuller R.C."/>
        </authorList>
    </citation>
    <scope>NUCLEOTIDE SEQUENCE [LARGE SCALE GENOMIC DNA]</scope>
    <source>
        <strain evidence="3">EspeVRDwgs_2016</strain>
        <tissue evidence="3">Muscle</tissue>
    </source>
</reference>
<feature type="region of interest" description="Disordered" evidence="1">
    <location>
        <begin position="186"/>
        <end position="217"/>
    </location>
</feature>
<gene>
    <name evidence="3" type="ORF">FQN60_014012</name>
</gene>
<dbReference type="InterPro" id="IPR007471">
    <property type="entry name" value="N-end_Aminoacyl_Trfase_N"/>
</dbReference>
<feature type="domain" description="N-end aminoacyl transferase N-terminal" evidence="2">
    <location>
        <begin position="27"/>
        <end position="62"/>
    </location>
</feature>
<dbReference type="InterPro" id="IPR030700">
    <property type="entry name" value="N-end_Aminoacyl_Trfase"/>
</dbReference>
<comment type="caution">
    <text evidence="3">The sequence shown here is derived from an EMBL/GenBank/DDBJ whole genome shotgun (WGS) entry which is preliminary data.</text>
</comment>
<feature type="region of interest" description="Disordered" evidence="1">
    <location>
        <begin position="125"/>
        <end position="166"/>
    </location>
</feature>
<feature type="compositionally biased region" description="Basic and acidic residues" evidence="1">
    <location>
        <begin position="145"/>
        <end position="157"/>
    </location>
</feature>
<evidence type="ECO:0000259" key="2">
    <source>
        <dbReference type="Pfam" id="PF04376"/>
    </source>
</evidence>
<dbReference type="AlphaFoldDB" id="A0A5J5D5S3"/>
<evidence type="ECO:0000313" key="4">
    <source>
        <dbReference type="Proteomes" id="UP000327493"/>
    </source>
</evidence>
<name>A0A5J5D5S3_9PERO</name>
<dbReference type="Pfam" id="PF04376">
    <property type="entry name" value="ATE_N"/>
    <property type="match status" value="1"/>
</dbReference>
<dbReference type="GO" id="GO:0005737">
    <property type="term" value="C:cytoplasm"/>
    <property type="evidence" value="ECO:0007669"/>
    <property type="project" value="TreeGrafter"/>
</dbReference>
<dbReference type="GO" id="GO:0004057">
    <property type="term" value="F:arginyl-tRNA--protein transferase activity"/>
    <property type="evidence" value="ECO:0007669"/>
    <property type="project" value="InterPro"/>
</dbReference>
<proteinExistence type="predicted"/>